<reference evidence="10 11" key="1">
    <citation type="journal article" date="2018" name="Cell">
        <title>The Chara Genome: Secondary Complexity and Implications for Plant Terrestrialization.</title>
        <authorList>
            <person name="Nishiyama T."/>
            <person name="Sakayama H."/>
            <person name="Vries J.D."/>
            <person name="Buschmann H."/>
            <person name="Saint-Marcoux D."/>
            <person name="Ullrich K.K."/>
            <person name="Haas F.B."/>
            <person name="Vanderstraeten L."/>
            <person name="Becker D."/>
            <person name="Lang D."/>
            <person name="Vosolsobe S."/>
            <person name="Rombauts S."/>
            <person name="Wilhelmsson P.K.I."/>
            <person name="Janitza P."/>
            <person name="Kern R."/>
            <person name="Heyl A."/>
            <person name="Rumpler F."/>
            <person name="Villalobos L.I.A.C."/>
            <person name="Clay J.M."/>
            <person name="Skokan R."/>
            <person name="Toyoda A."/>
            <person name="Suzuki Y."/>
            <person name="Kagoshima H."/>
            <person name="Schijlen E."/>
            <person name="Tajeshwar N."/>
            <person name="Catarino B."/>
            <person name="Hetherington A.J."/>
            <person name="Saltykova A."/>
            <person name="Bonnot C."/>
            <person name="Breuninger H."/>
            <person name="Symeonidi A."/>
            <person name="Radhakrishnan G.V."/>
            <person name="Van Nieuwerburgh F."/>
            <person name="Deforce D."/>
            <person name="Chang C."/>
            <person name="Karol K.G."/>
            <person name="Hedrich R."/>
            <person name="Ulvskov P."/>
            <person name="Glockner G."/>
            <person name="Delwiche C.F."/>
            <person name="Petrasek J."/>
            <person name="Van de Peer Y."/>
            <person name="Friml J."/>
            <person name="Beilby M."/>
            <person name="Dolan L."/>
            <person name="Kohara Y."/>
            <person name="Sugano S."/>
            <person name="Fujiyama A."/>
            <person name="Delaux P.-M."/>
            <person name="Quint M."/>
            <person name="TheiBen G."/>
            <person name="Hagemann M."/>
            <person name="Harholt J."/>
            <person name="Dunand C."/>
            <person name="Zachgo S."/>
            <person name="Langdale J."/>
            <person name="Maumus F."/>
            <person name="Straeten D.V.D."/>
            <person name="Gould S.B."/>
            <person name="Rensing S.A."/>
        </authorList>
    </citation>
    <scope>NUCLEOTIDE SEQUENCE [LARGE SCALE GENOMIC DNA]</scope>
    <source>
        <strain evidence="10 11">S276</strain>
    </source>
</reference>
<feature type="compositionally biased region" description="Gly residues" evidence="8">
    <location>
        <begin position="430"/>
        <end position="443"/>
    </location>
</feature>
<feature type="transmembrane region" description="Helical" evidence="9">
    <location>
        <begin position="43"/>
        <end position="65"/>
    </location>
</feature>
<dbReference type="Gramene" id="GBG90631">
    <property type="protein sequence ID" value="GBG90631"/>
    <property type="gene ID" value="CBR_g50976"/>
</dbReference>
<dbReference type="InterPro" id="IPR044669">
    <property type="entry name" value="YneE/VCCN1/2-like"/>
</dbReference>
<comment type="caution">
    <text evidence="10">The sequence shown here is derived from an EMBL/GenBank/DDBJ whole genome shotgun (WGS) entry which is preliminary data.</text>
</comment>
<name>A0A388M7U1_CHABU</name>
<proteinExistence type="predicted"/>
<evidence type="ECO:0000256" key="1">
    <source>
        <dbReference type="ARBA" id="ARBA00004651"/>
    </source>
</evidence>
<dbReference type="Pfam" id="PF25539">
    <property type="entry name" value="Bestrophin_2"/>
    <property type="match status" value="1"/>
</dbReference>
<evidence type="ECO:0000256" key="9">
    <source>
        <dbReference type="SAM" id="Phobius"/>
    </source>
</evidence>
<keyword evidence="6" id="KW-0406">Ion transport</keyword>
<evidence type="ECO:0000256" key="8">
    <source>
        <dbReference type="SAM" id="MobiDB-lite"/>
    </source>
</evidence>
<keyword evidence="11" id="KW-1185">Reference proteome</keyword>
<evidence type="ECO:0000256" key="3">
    <source>
        <dbReference type="ARBA" id="ARBA00022475"/>
    </source>
</evidence>
<keyword evidence="7 9" id="KW-0472">Membrane</keyword>
<evidence type="ECO:0000256" key="6">
    <source>
        <dbReference type="ARBA" id="ARBA00023065"/>
    </source>
</evidence>
<dbReference type="OMA" id="TARCHVD"/>
<evidence type="ECO:0000313" key="10">
    <source>
        <dbReference type="EMBL" id="GBG90631.1"/>
    </source>
</evidence>
<feature type="transmembrane region" description="Helical" evidence="9">
    <location>
        <begin position="85"/>
        <end position="104"/>
    </location>
</feature>
<sequence>MGPLDYVSKSEIVHSYQSHGPITYSVKRPVRNLFSVKGTAVKMVALSFDFLVLNVLHIILVIVFQKYGVNERGADGKPKTDWYKITNEMFAVMSPLLVFFLVFYNNQAYNRYMEQFFIARKLEGIVKYITNRLRAHFRHDPFPGAEQSMREMLRTVIVAHYCLYLRLPRYTKRPIHDWGWDYLCKYGLVKKEEQAVLVGKSGPDIMGETLAFCLERLGQHVRYGHIDTLTFNAFEQDLHVMAGFIMSITAYANNPVPFAYYHLANLLTLGQLALLAYAFVFLDSYLTIVVFALLTIALLGLRDMSCALSDPFGVDDTDFQTMLPTARCHVDNEGLLSRDSVFGNAALPGNPSPPSPPPSLSRSPASQSPPPPNGGGSLSSSPPVTSRRNRVRAGPISPSRQSSLPAGQQQHRSPSPSPRKAGSPLHHGGLMNGRNGGGGGGGAKAPAASSAAMIERSSDGSAAAVSDARHTPVRRGRSPSPAGK</sequence>
<evidence type="ECO:0000313" key="11">
    <source>
        <dbReference type="Proteomes" id="UP000265515"/>
    </source>
</evidence>
<organism evidence="10 11">
    <name type="scientific">Chara braunii</name>
    <name type="common">Braun's stonewort</name>
    <dbReference type="NCBI Taxonomy" id="69332"/>
    <lineage>
        <taxon>Eukaryota</taxon>
        <taxon>Viridiplantae</taxon>
        <taxon>Streptophyta</taxon>
        <taxon>Charophyceae</taxon>
        <taxon>Charales</taxon>
        <taxon>Characeae</taxon>
        <taxon>Chara</taxon>
    </lineage>
</organism>
<evidence type="ECO:0000256" key="2">
    <source>
        <dbReference type="ARBA" id="ARBA00022448"/>
    </source>
</evidence>
<dbReference type="EMBL" id="BFEA01000827">
    <property type="protein sequence ID" value="GBG90631.1"/>
    <property type="molecule type" value="Genomic_DNA"/>
</dbReference>
<keyword evidence="5 9" id="KW-1133">Transmembrane helix</keyword>
<evidence type="ECO:0000256" key="5">
    <source>
        <dbReference type="ARBA" id="ARBA00022989"/>
    </source>
</evidence>
<comment type="subcellular location">
    <subcellularLocation>
        <location evidence="1">Cell membrane</location>
        <topology evidence="1">Multi-pass membrane protein</topology>
    </subcellularLocation>
</comment>
<dbReference type="GO" id="GO:0005886">
    <property type="term" value="C:plasma membrane"/>
    <property type="evidence" value="ECO:0007669"/>
    <property type="project" value="UniProtKB-SubCell"/>
</dbReference>
<dbReference type="AlphaFoldDB" id="A0A388M7U1"/>
<protein>
    <submittedName>
        <fullName evidence="10">Uncharacterized protein</fullName>
    </submittedName>
</protein>
<feature type="compositionally biased region" description="Pro residues" evidence="8">
    <location>
        <begin position="350"/>
        <end position="359"/>
    </location>
</feature>
<feature type="region of interest" description="Disordered" evidence="8">
    <location>
        <begin position="341"/>
        <end position="484"/>
    </location>
</feature>
<gene>
    <name evidence="10" type="ORF">CBR_g50976</name>
</gene>
<feature type="transmembrane region" description="Helical" evidence="9">
    <location>
        <begin position="285"/>
        <end position="301"/>
    </location>
</feature>
<keyword evidence="3" id="KW-1003">Cell membrane</keyword>
<dbReference type="GO" id="GO:0005254">
    <property type="term" value="F:chloride channel activity"/>
    <property type="evidence" value="ECO:0007669"/>
    <property type="project" value="InterPro"/>
</dbReference>
<evidence type="ECO:0000256" key="7">
    <source>
        <dbReference type="ARBA" id="ARBA00023136"/>
    </source>
</evidence>
<feature type="compositionally biased region" description="Polar residues" evidence="8">
    <location>
        <begin position="398"/>
        <end position="414"/>
    </location>
</feature>
<dbReference type="PANTHER" id="PTHR33281">
    <property type="entry name" value="UPF0187 PROTEIN YNEE"/>
    <property type="match status" value="1"/>
</dbReference>
<evidence type="ECO:0000256" key="4">
    <source>
        <dbReference type="ARBA" id="ARBA00022692"/>
    </source>
</evidence>
<dbReference type="PANTHER" id="PTHR33281:SF19">
    <property type="entry name" value="VOLTAGE-DEPENDENT ANION CHANNEL-FORMING PROTEIN YNEE"/>
    <property type="match status" value="1"/>
</dbReference>
<dbReference type="Proteomes" id="UP000265515">
    <property type="component" value="Unassembled WGS sequence"/>
</dbReference>
<keyword evidence="2" id="KW-0813">Transport</keyword>
<keyword evidence="4 9" id="KW-0812">Transmembrane</keyword>
<accession>A0A388M7U1</accession>